<evidence type="ECO:0000256" key="2">
    <source>
        <dbReference type="ARBA" id="ARBA00022553"/>
    </source>
</evidence>
<feature type="compositionally biased region" description="Basic and acidic residues" evidence="6">
    <location>
        <begin position="647"/>
        <end position="661"/>
    </location>
</feature>
<feature type="compositionally biased region" description="Acidic residues" evidence="6">
    <location>
        <begin position="1884"/>
        <end position="1894"/>
    </location>
</feature>
<feature type="non-terminal residue" evidence="8">
    <location>
        <position position="1"/>
    </location>
</feature>
<feature type="compositionally biased region" description="Basic and acidic residues" evidence="6">
    <location>
        <begin position="261"/>
        <end position="278"/>
    </location>
</feature>
<feature type="compositionally biased region" description="Basic and acidic residues" evidence="6">
    <location>
        <begin position="390"/>
        <end position="400"/>
    </location>
</feature>
<feature type="region of interest" description="Disordered" evidence="6">
    <location>
        <begin position="1"/>
        <end position="63"/>
    </location>
</feature>
<feature type="compositionally biased region" description="Polar residues" evidence="6">
    <location>
        <begin position="338"/>
        <end position="349"/>
    </location>
</feature>
<feature type="region of interest" description="Disordered" evidence="6">
    <location>
        <begin position="1313"/>
        <end position="1350"/>
    </location>
</feature>
<dbReference type="GO" id="GO:0090036">
    <property type="term" value="P:regulation of protein kinase C signaling"/>
    <property type="evidence" value="ECO:0007669"/>
    <property type="project" value="InterPro"/>
</dbReference>
<dbReference type="GO" id="GO:0010739">
    <property type="term" value="P:positive regulation of protein kinase A signaling"/>
    <property type="evidence" value="ECO:0007669"/>
    <property type="project" value="InterPro"/>
</dbReference>
<feature type="compositionally biased region" description="Polar residues" evidence="6">
    <location>
        <begin position="19"/>
        <end position="30"/>
    </location>
</feature>
<feature type="region of interest" description="Disordered" evidence="6">
    <location>
        <begin position="86"/>
        <end position="166"/>
    </location>
</feature>
<dbReference type="GO" id="GO:0051018">
    <property type="term" value="F:protein kinase A binding"/>
    <property type="evidence" value="ECO:0007669"/>
    <property type="project" value="InterPro"/>
</dbReference>
<feature type="compositionally biased region" description="Basic and acidic residues" evidence="6">
    <location>
        <begin position="1"/>
        <end position="16"/>
    </location>
</feature>
<sequence length="1917" mass="210648">TVGQTEHSDVTLKEDTETMETSPSDSSTKTGVDAEKEDAHTDKQLPSSEEDTEDHASEPQSYDLGFKKVFKFVGFRFTVKKEKTGKSEPVQLLTVKKDAQVPEGADDQKEVSSEEIAISEDALSAEDNTKDTQQNEKTEDESPKTPEANEICSQSAASATDTASPLRKFFTQGWTGFRKKKSFRKPKEDELQSPTKEEEQEKEGAILTTETSEKEDKSEFEKQDEERNVTAVTIEAHEKEQTEGEKQESEKTVAAVEAEESEKTELIKQDEQGQKEDVAVAFVKESAKEKKAEDDQERKLVEVSEDLGKKEEKNEGEQESEVTEKPLKPRSVVPVITDSVNGELKTSSEVLPMGEKLEPTEKYEIDDRTEISSEEKLEAGSLAIEISSEQLKRSEGREGNKPAPLGKETFDEKTEEAELKMSPTAEDITQGEAPDKATEKKESKERETKLTLDAPGLKSFSTSECSVDTENDQQSIIPTDEGLQGKTGIVMTDTIKPDEITTEITPEEASGKRPPEGITNEAELLSSQEKTKLQGSPLKKLFTGTGLKKLSGKKHKGKREESKLGEQGEPIQHLSDSPDSPEEQKGESSASSPEEMNEIPSLEKSVDGMQVTENEDAAISDMERKRESVTPWASFKKMVTPKKRVRRPSESDKEEEIDKTKSVAVSATENVVDENHGEIKENGMDQKPEKTTEEPKRKVDTSVSWEAFICVGSSKKRARKSSSSDEETEHKLGQESQKPEESGQSKETATDAILTSSQESDQGQGNSSPEQAGSPSEGEGISTWESFKRLVTPRRRSKTRMEERTEDSVMGSSLEHSTSDGEPGKDESWVPFRKLMPGRRKKKSDGKPEPAHLKQAREDMAEATEEDSDIPAVVPLSEYEAAEQEKIEAQQAKDAEAMRERTSEEERAEKVEETLRIEQAHEGLVHAVTVTIVEGERAVTSIEERSPSWISAALTECIEQVKEEEEKETEKTFESDVVEEAAVAAKTVPETRKDISDDTPASELELTSEAVTALEETAEASCAEETMEVSLAEETTEMVSAVSQLLETPDTTEEVTPVQEVEATEQNLKELDKQTQKVLQEVAERVKSADIAQLVSERTMTATVITTVQGIESEVKDEPKDGNVVGQETVLLEPSLKKGEDKEDGLQPLGSAGTIQGQNGVEESVLHEGSERSEISAAMKESTEGCENVEILREESHRQLCEDVVVEDHEEISEVPRTETEETEFHSTKALAPKEEPFAKQEPSEEEKLPVTEMTVDEAKDECTPEVQTTVQEKKEDETSSLGLPAEEPVQLEGEGKTLAVGTECTEAAVTMVPVKPERQDEIPGLDSQEQACTKGLPSRAPAQREEEKDDAVLLGLKSTEVTVTDVPLQNEVKTSALPSETIGLEAAADAEQSVRDGPGTQITTEDSVPILEPQCREKTTETPSPSDETKGSKMEDAMLETETPLKTDTTITEAPTQIEADSVSNLALTCPDITENGSTVLGDISPKKCETPSSFAEEETVEKEQELVQTSNGQDFQKQDNKNEQSMERDKEILESGKIQVRDDEYPTAVQQEVQEEGSDSAFLQAENLEALKMPVPVAAAAAEEHVKAETVTPADTTAETLHPLATTPEQMASEEIPVTTVDYSGCGTAELGSAEAPEPLATPVPMNGVSEEQERPQTTGHPEQNGIPLSDSLSLTHTEFEKDVVQSVTIESQSTKIVLNAIQTAVHRLAETEESAAFESEQHIKSVGKSPSDTRIAKLPETMQVDHQLPVKEEEIWNKEQELQQSGIVNTATLTESAEIRATIEKTKDTLLTFEMLKDGQSQSSLTIVTSPEDVSRESVRLQKSTLELSTSEDSTKDPLGIHPPKLREKEAGQIMEIPDQHTGQKTCRESEEEQHPPVEDGNTETWEDDSCPEGISCDSPQSQNSVAHEALNVS</sequence>
<feature type="compositionally biased region" description="Basic and acidic residues" evidence="6">
    <location>
        <begin position="1164"/>
        <end position="1174"/>
    </location>
</feature>
<feature type="domain" description="A kinase-anchoring proteins AKAP-5 and AKAP-12 calmodulin (CaM)-binding" evidence="7">
    <location>
        <begin position="781"/>
        <end position="801"/>
    </location>
</feature>
<dbReference type="InterPro" id="IPR028540">
    <property type="entry name" value="AKAP12"/>
</dbReference>
<feature type="compositionally biased region" description="Low complexity" evidence="6">
    <location>
        <begin position="538"/>
        <end position="549"/>
    </location>
</feature>
<keyword evidence="2" id="KW-0597">Phosphoprotein</keyword>
<evidence type="ECO:0000256" key="6">
    <source>
        <dbReference type="SAM" id="MobiDB-lite"/>
    </source>
</evidence>
<dbReference type="EMBL" id="VXAO01000160">
    <property type="protein sequence ID" value="NXL44138.1"/>
    <property type="molecule type" value="Genomic_DNA"/>
</dbReference>
<evidence type="ECO:0000313" key="9">
    <source>
        <dbReference type="Proteomes" id="UP000555275"/>
    </source>
</evidence>
<evidence type="ECO:0000259" key="7">
    <source>
        <dbReference type="PROSITE" id="PS51893"/>
    </source>
</evidence>
<proteinExistence type="predicted"/>
<comment type="caution">
    <text evidence="8">The sequence shown here is derived from an EMBL/GenBank/DDBJ whole genome shotgun (WGS) entry which is preliminary data.</text>
</comment>
<organism evidence="8 9">
    <name type="scientific">Podilymbus podiceps</name>
    <name type="common">Pied-billed grebe</name>
    <dbReference type="NCBI Taxonomy" id="9252"/>
    <lineage>
        <taxon>Eukaryota</taxon>
        <taxon>Metazoa</taxon>
        <taxon>Chordata</taxon>
        <taxon>Craniata</taxon>
        <taxon>Vertebrata</taxon>
        <taxon>Euteleostomi</taxon>
        <taxon>Archelosauria</taxon>
        <taxon>Archosauria</taxon>
        <taxon>Dinosauria</taxon>
        <taxon>Saurischia</taxon>
        <taxon>Theropoda</taxon>
        <taxon>Coelurosauria</taxon>
        <taxon>Aves</taxon>
        <taxon>Neognathae</taxon>
        <taxon>Neoaves</taxon>
        <taxon>Mirandornithes</taxon>
        <taxon>Podicipediformes</taxon>
        <taxon>Podicipedidae</taxon>
        <taxon>Podilymbus</taxon>
    </lineage>
</organism>
<name>A0A7L0SR74_PODPO</name>
<feature type="compositionally biased region" description="Basic and acidic residues" evidence="6">
    <location>
        <begin position="817"/>
        <end position="828"/>
    </location>
</feature>
<dbReference type="GO" id="GO:0016020">
    <property type="term" value="C:membrane"/>
    <property type="evidence" value="ECO:0007669"/>
    <property type="project" value="UniProtKB-SubCell"/>
</dbReference>
<feature type="region of interest" description="Disordered" evidence="6">
    <location>
        <begin position="1384"/>
        <end position="1452"/>
    </location>
</feature>
<dbReference type="Pfam" id="PF03832">
    <property type="entry name" value="WSK"/>
    <property type="match status" value="2"/>
</dbReference>
<keyword evidence="5" id="KW-0449">Lipoprotein</keyword>
<feature type="compositionally biased region" description="Basic and acidic residues" evidence="6">
    <location>
        <begin position="1869"/>
        <end position="1881"/>
    </location>
</feature>
<feature type="compositionally biased region" description="Basic and acidic residues" evidence="6">
    <location>
        <begin position="355"/>
        <end position="378"/>
    </location>
</feature>
<feature type="compositionally biased region" description="Basic and acidic residues" evidence="6">
    <location>
        <begin position="408"/>
        <end position="419"/>
    </location>
</feature>
<feature type="compositionally biased region" description="Basic and acidic residues" evidence="6">
    <location>
        <begin position="728"/>
        <end position="744"/>
    </location>
</feature>
<feature type="compositionally biased region" description="Basic and acidic residues" evidence="6">
    <location>
        <begin position="32"/>
        <end position="43"/>
    </location>
</feature>
<feature type="compositionally biased region" description="Basic and acidic residues" evidence="6">
    <location>
        <begin position="845"/>
        <end position="860"/>
    </location>
</feature>
<dbReference type="PANTHER" id="PTHR23209">
    <property type="entry name" value="A-KINASE ANCHOR PROTEIN 12"/>
    <property type="match status" value="1"/>
</dbReference>
<dbReference type="Proteomes" id="UP000555275">
    <property type="component" value="Unassembled WGS sequence"/>
</dbReference>
<feature type="region of interest" description="Disordered" evidence="6">
    <location>
        <begin position="180"/>
        <end position="912"/>
    </location>
</feature>
<feature type="compositionally biased region" description="Basic and acidic residues" evidence="6">
    <location>
        <begin position="883"/>
        <end position="912"/>
    </location>
</feature>
<feature type="domain" description="A kinase-anchoring proteins AKAP-5 and AKAP-12 calmodulin (CaM)-binding" evidence="7">
    <location>
        <begin position="826"/>
        <end position="846"/>
    </location>
</feature>
<feature type="non-terminal residue" evidence="8">
    <location>
        <position position="1917"/>
    </location>
</feature>
<dbReference type="PANTHER" id="PTHR23209:SF4">
    <property type="entry name" value="A-KINASE ANCHOR PROTEIN 12"/>
    <property type="match status" value="1"/>
</dbReference>
<feature type="compositionally biased region" description="Basic and acidic residues" evidence="6">
    <location>
        <begin position="1428"/>
        <end position="1437"/>
    </location>
</feature>
<feature type="compositionally biased region" description="Basic and acidic residues" evidence="6">
    <location>
        <begin position="95"/>
        <end position="112"/>
    </location>
</feature>
<evidence type="ECO:0000256" key="3">
    <source>
        <dbReference type="ARBA" id="ARBA00022860"/>
    </source>
</evidence>
<dbReference type="GO" id="GO:0007165">
    <property type="term" value="P:signal transduction"/>
    <property type="evidence" value="ECO:0007669"/>
    <property type="project" value="TreeGrafter"/>
</dbReference>
<feature type="region of interest" description="Disordered" evidence="6">
    <location>
        <begin position="1625"/>
        <end position="1672"/>
    </location>
</feature>
<feature type="compositionally biased region" description="Basic and acidic residues" evidence="6">
    <location>
        <begin position="235"/>
        <end position="251"/>
    </location>
</feature>
<evidence type="ECO:0000256" key="1">
    <source>
        <dbReference type="ARBA" id="ARBA00004635"/>
    </source>
</evidence>
<accession>A0A7L0SR74</accession>
<feature type="region of interest" description="Disordered" evidence="6">
    <location>
        <begin position="1476"/>
        <end position="1545"/>
    </location>
</feature>
<feature type="domain" description="A kinase-anchoring proteins AKAP-5 and AKAP-12 calmodulin (CaM)-binding" evidence="7">
    <location>
        <begin position="629"/>
        <end position="649"/>
    </location>
</feature>
<dbReference type="GO" id="GO:0005737">
    <property type="term" value="C:cytoplasm"/>
    <property type="evidence" value="ECO:0007669"/>
    <property type="project" value="TreeGrafter"/>
</dbReference>
<feature type="compositionally biased region" description="Basic and acidic residues" evidence="6">
    <location>
        <begin position="433"/>
        <end position="450"/>
    </location>
</feature>
<dbReference type="InterPro" id="IPR001573">
    <property type="entry name" value="AKAP_WSK"/>
</dbReference>
<evidence type="ECO:0000256" key="5">
    <source>
        <dbReference type="ARBA" id="ARBA00023288"/>
    </source>
</evidence>
<evidence type="ECO:0000256" key="4">
    <source>
        <dbReference type="ARBA" id="ARBA00023136"/>
    </source>
</evidence>
<keyword evidence="3" id="KW-0112">Calmodulin-binding</keyword>
<gene>
    <name evidence="8" type="primary">Akap12</name>
    <name evidence="8" type="ORF">PODPOD_R03630</name>
</gene>
<feature type="compositionally biased region" description="Basic and acidic residues" evidence="6">
    <location>
        <begin position="285"/>
        <end position="327"/>
    </location>
</feature>
<feature type="compositionally biased region" description="Basic and acidic residues" evidence="6">
    <location>
        <begin position="1212"/>
        <end position="1250"/>
    </location>
</feature>
<feature type="compositionally biased region" description="Basic and acidic residues" evidence="6">
    <location>
        <begin position="127"/>
        <end position="144"/>
    </location>
</feature>
<feature type="compositionally biased region" description="Basic and acidic residues" evidence="6">
    <location>
        <begin position="185"/>
        <end position="204"/>
    </location>
</feature>
<keyword evidence="9" id="KW-1185">Reference proteome</keyword>
<feature type="compositionally biased region" description="Polar residues" evidence="6">
    <location>
        <begin position="753"/>
        <end position="774"/>
    </location>
</feature>
<dbReference type="GO" id="GO:0005516">
    <property type="term" value="F:calmodulin binding"/>
    <property type="evidence" value="ECO:0007669"/>
    <property type="project" value="UniProtKB-KW"/>
</dbReference>
<feature type="compositionally biased region" description="Basic and acidic residues" evidence="6">
    <location>
        <begin position="673"/>
        <end position="700"/>
    </location>
</feature>
<dbReference type="PROSITE" id="PS51893">
    <property type="entry name" value="AKAP_CAM_BD"/>
    <property type="match status" value="3"/>
</dbReference>
<comment type="subcellular location">
    <subcellularLocation>
        <location evidence="1">Membrane</location>
        <topology evidence="1">Lipid-anchor</topology>
    </subcellularLocation>
</comment>
<feature type="compositionally biased region" description="Basic and acidic residues" evidence="6">
    <location>
        <begin position="1518"/>
        <end position="1545"/>
    </location>
</feature>
<keyword evidence="4" id="KW-0472">Membrane</keyword>
<feature type="region of interest" description="Disordered" evidence="6">
    <location>
        <begin position="1208"/>
        <end position="1294"/>
    </location>
</feature>
<protein>
    <submittedName>
        <fullName evidence="8">AKA12 protein</fullName>
    </submittedName>
</protein>
<feature type="compositionally biased region" description="Basic and acidic residues" evidence="6">
    <location>
        <begin position="211"/>
        <end position="228"/>
    </location>
</feature>
<feature type="compositionally biased region" description="Low complexity" evidence="6">
    <location>
        <begin position="153"/>
        <end position="164"/>
    </location>
</feature>
<feature type="region of interest" description="Disordered" evidence="6">
    <location>
        <begin position="1805"/>
        <end position="1917"/>
    </location>
</feature>
<reference evidence="8 9" key="1">
    <citation type="submission" date="2019-09" db="EMBL/GenBank/DDBJ databases">
        <title>Bird 10,000 Genomes (B10K) Project - Family phase.</title>
        <authorList>
            <person name="Zhang G."/>
        </authorList>
    </citation>
    <scope>NUCLEOTIDE SEQUENCE [LARGE SCALE GENOMIC DNA]</scope>
    <source>
        <strain evidence="8">B10K-DU-009-04</strain>
        <tissue evidence="8">Mixed tissue sample</tissue>
    </source>
</reference>
<dbReference type="OrthoDB" id="8931760at2759"/>
<evidence type="ECO:0000313" key="8">
    <source>
        <dbReference type="EMBL" id="NXL44138.1"/>
    </source>
</evidence>
<feature type="compositionally biased region" description="Polar residues" evidence="6">
    <location>
        <begin position="459"/>
        <end position="477"/>
    </location>
</feature>
<feature type="region of interest" description="Disordered" evidence="6">
    <location>
        <begin position="1137"/>
        <end position="1182"/>
    </location>
</feature>